<organismHost>
    <name type="scientific">Cavia porcellus</name>
    <name type="common">Guinea pig</name>
    <dbReference type="NCBI Taxonomy" id="10141"/>
</organismHost>
<evidence type="ECO:0000313" key="2">
    <source>
        <dbReference type="EMBL" id="AGE11579.1"/>
    </source>
</evidence>
<evidence type="ECO:0000313" key="4">
    <source>
        <dbReference type="Proteomes" id="UP000102041"/>
    </source>
</evidence>
<evidence type="ECO:0000256" key="1">
    <source>
        <dbReference type="SAM" id="MobiDB-lite"/>
    </source>
</evidence>
<protein>
    <submittedName>
        <fullName evidence="2 3">GP116</fullName>
    </submittedName>
</protein>
<proteinExistence type="predicted"/>
<dbReference type="GeneID" id="14536702"/>
<gene>
    <name evidence="3" type="primary">GP116</name>
</gene>
<feature type="compositionally biased region" description="Basic and acidic residues" evidence="1">
    <location>
        <begin position="49"/>
        <end position="58"/>
    </location>
</feature>
<organism evidence="3 4">
    <name type="scientific">Guinea pig cytomegalovirus (strain 22122)</name>
    <name type="common">GPCMV</name>
    <dbReference type="NCBI Taxonomy" id="103920"/>
    <lineage>
        <taxon>Viruses</taxon>
        <taxon>Duplodnaviria</taxon>
        <taxon>Heunggongvirae</taxon>
        <taxon>Peploviricota</taxon>
        <taxon>Herviviricetes</taxon>
        <taxon>Herpesvirales</taxon>
        <taxon>Orthoherpesviridae</taxon>
        <taxon>Betaherpesvirinae</taxon>
        <taxon>Quwivirus</taxon>
        <taxon>Quwivirus caviidbeta2</taxon>
    </lineage>
</organism>
<sequence>MNALIVTVAICVTFLATTRVSSMTLSVTGQPVSGAESYYVTVSDTQTSETDKTSKPEVLEASEGPGVSETQNVSETSNVPNASEASEAPKVLEVSKTPEVPDNVSKEISYTTESTTPKVVGTIGVTKHVAGVSTTINVHEPTTPVKDDIDVSSENSDGSGYDESRTDSPTVTDTDADGKNFSLPQETIDEGPTVYGSYIEWKQSVDTLNVTCDSNKSLHDYTAFLLAINVSFTPQICGYGHGAFLTLSDSLIIWVNPGVLASALTTIYKRLDLSETWYDMITDLNRYQIGLTRLITGNV</sequence>
<evidence type="ECO:0000313" key="3">
    <source>
        <dbReference type="EMBL" id="BAJ78567.1"/>
    </source>
</evidence>
<feature type="region of interest" description="Disordered" evidence="1">
    <location>
        <begin position="138"/>
        <end position="186"/>
    </location>
</feature>
<dbReference type="RefSeq" id="YP_007417875.1">
    <property type="nucleotide sequence ID" value="NC_020231.1"/>
</dbReference>
<dbReference type="Proteomes" id="UP000132784">
    <property type="component" value="Segment"/>
</dbReference>
<feature type="region of interest" description="Disordered" evidence="1">
    <location>
        <begin position="43"/>
        <end position="113"/>
    </location>
</feature>
<evidence type="ECO:0000313" key="5">
    <source>
        <dbReference type="Proteomes" id="UP000132784"/>
    </source>
</evidence>
<feature type="compositionally biased region" description="Polar residues" evidence="1">
    <location>
        <begin position="68"/>
        <end position="84"/>
    </location>
</feature>
<dbReference type="EMBL" id="KC503762">
    <property type="protein sequence ID" value="AGE11579.1"/>
    <property type="molecule type" value="Genomic_DNA"/>
</dbReference>
<dbReference type="KEGG" id="vg:14536702"/>
<dbReference type="Proteomes" id="UP000102041">
    <property type="component" value="Segment"/>
</dbReference>
<name>E9RHB5_GPCMV</name>
<dbReference type="EMBL" id="AB592928">
    <property type="protein sequence ID" value="BAJ78567.1"/>
    <property type="molecule type" value="Genomic_DNA"/>
</dbReference>
<reference evidence="2 5" key="2">
    <citation type="journal article" date="2013" name="Genome Announc.">
        <title>Complete genome sequence of pathogenic Guinea pig cytomegalovirus from salivary gland homogenates of infected animals.</title>
        <authorList>
            <person name="Yang D."/>
            <person name="Tamburro K."/>
            <person name="Dittmer D."/>
            <person name="Cui X."/>
            <person name="McVoy M.A."/>
            <person name="Hernandez-Alvarado N."/>
            <person name="Schleiss M.R."/>
        </authorList>
    </citation>
    <scope>NUCLEOTIDE SEQUENCE [LARGE SCALE GENOMIC DNA]</scope>
    <source>
        <strain evidence="2">21222</strain>
    </source>
</reference>
<accession>E9RHB5</accession>
<keyword evidence="5" id="KW-1185">Reference proteome</keyword>
<reference evidence="3 4" key="1">
    <citation type="journal article" date="2011" name="J. Gen. Virol.">
        <title>Re-evaluation of the genome sequence of guinea pig cytomegalovirus.</title>
        <authorList>
            <person name="Kanai K."/>
            <person name="Yamada S."/>
            <person name="Yamamoto Y."/>
            <person name="Fukui Y."/>
            <person name="Kurane I."/>
            <person name="Inoue N."/>
        </authorList>
    </citation>
    <scope>NUCLEOTIDE SEQUENCE [LARGE SCALE GENOMIC DNA]</scope>
    <source>
        <strain evidence="3">22122</strain>
    </source>
</reference>